<dbReference type="PANTHER" id="PTHR12265:SF30">
    <property type="entry name" value="TRANSMEMBRANE PROTEIN 53"/>
    <property type="match status" value="1"/>
</dbReference>
<evidence type="ECO:0000256" key="4">
    <source>
        <dbReference type="ARBA" id="ARBA00023136"/>
    </source>
</evidence>
<dbReference type="EMBL" id="HBUE01209728">
    <property type="protein sequence ID" value="CAG6533822.1"/>
    <property type="molecule type" value="Transcribed_RNA"/>
</dbReference>
<keyword evidence="5" id="KW-0539">Nucleus</keyword>
<dbReference type="Gene3D" id="3.40.50.1820">
    <property type="entry name" value="alpha/beta hydrolase"/>
    <property type="match status" value="1"/>
</dbReference>
<keyword evidence="3" id="KW-1133">Transmembrane helix</keyword>
<dbReference type="EMBL" id="HBUE01316139">
    <property type="protein sequence ID" value="CAG6585721.1"/>
    <property type="molecule type" value="Transcribed_RNA"/>
</dbReference>
<dbReference type="EMBL" id="HBUE01316141">
    <property type="protein sequence ID" value="CAG6585723.1"/>
    <property type="molecule type" value="Transcribed_RNA"/>
</dbReference>
<dbReference type="Pfam" id="PF05705">
    <property type="entry name" value="DUF829"/>
    <property type="match status" value="1"/>
</dbReference>
<keyword evidence="2 7" id="KW-0812">Transmembrane</keyword>
<dbReference type="EMBL" id="HBUE01316140">
    <property type="protein sequence ID" value="CAG6585722.1"/>
    <property type="molecule type" value="Transcribed_RNA"/>
</dbReference>
<dbReference type="EMBL" id="HBUE01209729">
    <property type="protein sequence ID" value="CAG6533823.1"/>
    <property type="molecule type" value="Transcribed_RNA"/>
</dbReference>
<evidence type="ECO:0000256" key="5">
    <source>
        <dbReference type="ARBA" id="ARBA00023242"/>
    </source>
</evidence>
<accession>A0A8D8HFR6</accession>
<dbReference type="EMBL" id="HBUE01008287">
    <property type="protein sequence ID" value="CAG6447071.1"/>
    <property type="molecule type" value="Transcribed_RNA"/>
</dbReference>
<keyword evidence="4" id="KW-0472">Membrane</keyword>
<evidence type="ECO:0000313" key="7">
    <source>
        <dbReference type="EMBL" id="CAG6533823.1"/>
    </source>
</evidence>
<name>A0A8D8HFR6_CULPI</name>
<organism evidence="7">
    <name type="scientific">Culex pipiens</name>
    <name type="common">House mosquito</name>
    <dbReference type="NCBI Taxonomy" id="7175"/>
    <lineage>
        <taxon>Eukaryota</taxon>
        <taxon>Metazoa</taxon>
        <taxon>Ecdysozoa</taxon>
        <taxon>Arthropoda</taxon>
        <taxon>Hexapoda</taxon>
        <taxon>Insecta</taxon>
        <taxon>Pterygota</taxon>
        <taxon>Neoptera</taxon>
        <taxon>Endopterygota</taxon>
        <taxon>Diptera</taxon>
        <taxon>Nematocera</taxon>
        <taxon>Culicoidea</taxon>
        <taxon>Culicidae</taxon>
        <taxon>Culicinae</taxon>
        <taxon>Culicini</taxon>
        <taxon>Culex</taxon>
        <taxon>Culex</taxon>
    </lineage>
</organism>
<proteinExistence type="inferred from homology"/>
<dbReference type="AlphaFoldDB" id="A0A8D8HFR6"/>
<dbReference type="SUPFAM" id="SSF53474">
    <property type="entry name" value="alpha/beta-Hydrolases"/>
    <property type="match status" value="1"/>
</dbReference>
<dbReference type="InterPro" id="IPR029058">
    <property type="entry name" value="AB_hydrolase_fold"/>
</dbReference>
<evidence type="ECO:0000256" key="1">
    <source>
        <dbReference type="ARBA" id="ARBA00007387"/>
    </source>
</evidence>
<sequence length="304" mass="35562">MSSGGAAYSRVDDYPIDDSLEYFIKFPSPNFKTDTQDAESDYVFVCNETNVPIVLLLGWAGCQDRYLMKYSKIYEDRGLITIRYTAPVENLFWKRSGMDQIGEKILKLIYDMNFDSHPLIFHVFSNGGAFLYQHIALSNRKSKTPVQICGMIFDSAPGDRRILGLSRAITAIFGKERYCNSLFSALLTISIIFLWTLEDVFNYVWNFIRPSGYEVQTNPSHNLKFESNAWPQLFLYSREDRLIPYTDIEKFASYRRKVGVDVRMVCFERSEHVKHYIRHPQQYVYSVCKFINDCLTTHYNKYHD</sequence>
<comment type="subcellular location">
    <subcellularLocation>
        <location evidence="6">Nucleus outer membrane</location>
        <topology evidence="6">Single-pass membrane protein</topology>
    </subcellularLocation>
</comment>
<reference evidence="7" key="1">
    <citation type="submission" date="2021-05" db="EMBL/GenBank/DDBJ databases">
        <authorList>
            <person name="Alioto T."/>
            <person name="Alioto T."/>
            <person name="Gomez Garrido J."/>
        </authorList>
    </citation>
    <scope>NUCLEOTIDE SEQUENCE</scope>
</reference>
<dbReference type="InterPro" id="IPR008547">
    <property type="entry name" value="DUF829_TMEM53"/>
</dbReference>
<dbReference type="EMBL" id="HBUE01209727">
    <property type="protein sequence ID" value="CAG6533821.1"/>
    <property type="molecule type" value="Transcribed_RNA"/>
</dbReference>
<dbReference type="GO" id="GO:0005640">
    <property type="term" value="C:nuclear outer membrane"/>
    <property type="evidence" value="ECO:0007669"/>
    <property type="project" value="UniProtKB-SubCell"/>
</dbReference>
<comment type="similarity">
    <text evidence="1">Belongs to the TMEM53 family.</text>
</comment>
<evidence type="ECO:0000256" key="2">
    <source>
        <dbReference type="ARBA" id="ARBA00022692"/>
    </source>
</evidence>
<protein>
    <submittedName>
        <fullName evidence="7">Transmembrane protein 53-B</fullName>
    </submittedName>
</protein>
<dbReference type="PANTHER" id="PTHR12265">
    <property type="entry name" value="TRANSMEMBRANE PROTEIN 53"/>
    <property type="match status" value="1"/>
</dbReference>
<evidence type="ECO:0000256" key="3">
    <source>
        <dbReference type="ARBA" id="ARBA00022989"/>
    </source>
</evidence>
<evidence type="ECO:0000256" key="6">
    <source>
        <dbReference type="ARBA" id="ARBA00034303"/>
    </source>
</evidence>